<dbReference type="EMBL" id="CP023778">
    <property type="protein sequence ID" value="ATL71310.1"/>
    <property type="molecule type" value="Genomic_DNA"/>
</dbReference>
<dbReference type="KEGG" id="ntp:CRH09_39215"/>
<dbReference type="RefSeq" id="WP_098698188.1">
    <property type="nucleotide sequence ID" value="NZ_CP023778.1"/>
</dbReference>
<dbReference type="InterPro" id="IPR015943">
    <property type="entry name" value="WD40/YVTN_repeat-like_dom_sf"/>
</dbReference>
<organism evidence="1 2">
    <name type="scientific">Nocardia terpenica</name>
    <dbReference type="NCBI Taxonomy" id="455432"/>
    <lineage>
        <taxon>Bacteria</taxon>
        <taxon>Bacillati</taxon>
        <taxon>Actinomycetota</taxon>
        <taxon>Actinomycetes</taxon>
        <taxon>Mycobacteriales</taxon>
        <taxon>Nocardiaceae</taxon>
        <taxon>Nocardia</taxon>
    </lineage>
</organism>
<dbReference type="AlphaFoldDB" id="A0A291RVJ4"/>
<evidence type="ECO:0000313" key="2">
    <source>
        <dbReference type="Proteomes" id="UP000221961"/>
    </source>
</evidence>
<proteinExistence type="predicted"/>
<dbReference type="PANTHER" id="PTHR47197">
    <property type="entry name" value="PROTEIN NIRF"/>
    <property type="match status" value="1"/>
</dbReference>
<accession>A0A291RVJ4</accession>
<dbReference type="Gene3D" id="2.130.10.10">
    <property type="entry name" value="YVTN repeat-like/Quinoprotein amine dehydrogenase"/>
    <property type="match status" value="3"/>
</dbReference>
<sequence length="347" mass="36597">MPTHATHAGAQLAVLSHTACTVSFFDLATGHRTDVVEVLPQGHELLFDPARRAVYASHTYRSGHYLAQGEKGHEISVIDPDAHKVLDVIDIAPEGAPHGMQLDAAGMLYVSVETGPQGPGAVIAVDPDTGRIAARHSAEATLPHWFSLTRDGRKAYTTNKHDTYVSVLDIADGGPMRRIPVSGSEDLALSADGTRLFVATPTLINPAGDPAVEVIDTATDEIVHSIRLGHLPGPVHVTTDGKVLVGQWRVDGDPMAGPRLPGLLSVFDATTFELVAEVDVNCGPLNIISSPDESTAYVSSLLAGTVDVVDLGTYQTITRFAIDPEGRHTAHGIAYIPAVVADSASGR</sequence>
<name>A0A291RVJ4_9NOCA</name>
<protein>
    <submittedName>
        <fullName evidence="1">Surface layer protein</fullName>
    </submittedName>
</protein>
<dbReference type="InterPro" id="IPR011045">
    <property type="entry name" value="N2O_reductase_N"/>
</dbReference>
<dbReference type="GeneID" id="88363281"/>
<evidence type="ECO:0000313" key="1">
    <source>
        <dbReference type="EMBL" id="ATL71310.1"/>
    </source>
</evidence>
<dbReference type="PANTHER" id="PTHR47197:SF3">
    <property type="entry name" value="DIHYDRO-HEME D1 DEHYDROGENASE"/>
    <property type="match status" value="1"/>
</dbReference>
<dbReference type="Proteomes" id="UP000221961">
    <property type="component" value="Chromosome"/>
</dbReference>
<reference evidence="1 2" key="1">
    <citation type="submission" date="2017-10" db="EMBL/GenBank/DDBJ databases">
        <title>Comparative genomics between pathogenic Norcardia.</title>
        <authorList>
            <person name="Zeng L."/>
        </authorList>
    </citation>
    <scope>NUCLEOTIDE SEQUENCE [LARGE SCALE GENOMIC DNA]</scope>
    <source>
        <strain evidence="1 2">NC_YFY_NT001</strain>
    </source>
</reference>
<gene>
    <name evidence="1" type="ORF">CRH09_39215</name>
</gene>
<dbReference type="SUPFAM" id="SSF50974">
    <property type="entry name" value="Nitrous oxide reductase, N-terminal domain"/>
    <property type="match status" value="1"/>
</dbReference>
<dbReference type="InterPro" id="IPR051200">
    <property type="entry name" value="Host-pathogen_enzymatic-act"/>
</dbReference>